<dbReference type="InterPro" id="IPR036291">
    <property type="entry name" value="NAD(P)-bd_dom_sf"/>
</dbReference>
<accession>A0A6A6T3D9</accession>
<dbReference type="Proteomes" id="UP000799324">
    <property type="component" value="Unassembled WGS sequence"/>
</dbReference>
<dbReference type="SUPFAM" id="SSF51735">
    <property type="entry name" value="NAD(P)-binding Rossmann-fold domains"/>
    <property type="match status" value="1"/>
</dbReference>
<proteinExistence type="predicted"/>
<keyword evidence="2" id="KW-1185">Reference proteome</keyword>
<reference evidence="1" key="1">
    <citation type="journal article" date="2020" name="Stud. Mycol.">
        <title>101 Dothideomycetes genomes: a test case for predicting lifestyles and emergence of pathogens.</title>
        <authorList>
            <person name="Haridas S."/>
            <person name="Albert R."/>
            <person name="Binder M."/>
            <person name="Bloem J."/>
            <person name="Labutti K."/>
            <person name="Salamov A."/>
            <person name="Andreopoulos B."/>
            <person name="Baker S."/>
            <person name="Barry K."/>
            <person name="Bills G."/>
            <person name="Bluhm B."/>
            <person name="Cannon C."/>
            <person name="Castanera R."/>
            <person name="Culley D."/>
            <person name="Daum C."/>
            <person name="Ezra D."/>
            <person name="Gonzalez J."/>
            <person name="Henrissat B."/>
            <person name="Kuo A."/>
            <person name="Liang C."/>
            <person name="Lipzen A."/>
            <person name="Lutzoni F."/>
            <person name="Magnuson J."/>
            <person name="Mondo S."/>
            <person name="Nolan M."/>
            <person name="Ohm R."/>
            <person name="Pangilinan J."/>
            <person name="Park H.-J."/>
            <person name="Ramirez L."/>
            <person name="Alfaro M."/>
            <person name="Sun H."/>
            <person name="Tritt A."/>
            <person name="Yoshinaga Y."/>
            <person name="Zwiers L.-H."/>
            <person name="Turgeon B."/>
            <person name="Goodwin S."/>
            <person name="Spatafora J."/>
            <person name="Crous P."/>
            <person name="Grigoriev I."/>
        </authorList>
    </citation>
    <scope>NUCLEOTIDE SEQUENCE</scope>
    <source>
        <strain evidence="1">CBS 122681</strain>
    </source>
</reference>
<sequence length="155" mass="17674">MEREKPSFALTMLNPPFVFGAIPGSQFGGDECFESVFRGFLQGKATSTIYYAWIHVEDCALAHVKAIENGDIGNERVFLTSGEQFCHKDILDIIHEEFPQLRKSLPEREKWDGLAYPEGFVYRVDAARARELIKKDFIGLRQCVVETVDMIKKVL</sequence>
<evidence type="ECO:0008006" key="3">
    <source>
        <dbReference type="Google" id="ProtNLM"/>
    </source>
</evidence>
<dbReference type="EMBL" id="MU004367">
    <property type="protein sequence ID" value="KAF2654280.1"/>
    <property type="molecule type" value="Genomic_DNA"/>
</dbReference>
<dbReference type="AlphaFoldDB" id="A0A6A6T3D9"/>
<evidence type="ECO:0000313" key="2">
    <source>
        <dbReference type="Proteomes" id="UP000799324"/>
    </source>
</evidence>
<dbReference type="Gene3D" id="3.40.50.720">
    <property type="entry name" value="NAD(P)-binding Rossmann-like Domain"/>
    <property type="match status" value="1"/>
</dbReference>
<evidence type="ECO:0000313" key="1">
    <source>
        <dbReference type="EMBL" id="KAF2654280.1"/>
    </source>
</evidence>
<protein>
    <recommendedName>
        <fullName evidence="3">NAD(P)-binding protein</fullName>
    </recommendedName>
</protein>
<gene>
    <name evidence="1" type="ORF">K491DRAFT_779705</name>
</gene>
<dbReference type="OrthoDB" id="2735536at2759"/>
<name>A0A6A6T3D9_9PLEO</name>
<organism evidence="1 2">
    <name type="scientific">Lophiostoma macrostomum CBS 122681</name>
    <dbReference type="NCBI Taxonomy" id="1314788"/>
    <lineage>
        <taxon>Eukaryota</taxon>
        <taxon>Fungi</taxon>
        <taxon>Dikarya</taxon>
        <taxon>Ascomycota</taxon>
        <taxon>Pezizomycotina</taxon>
        <taxon>Dothideomycetes</taxon>
        <taxon>Pleosporomycetidae</taxon>
        <taxon>Pleosporales</taxon>
        <taxon>Lophiostomataceae</taxon>
        <taxon>Lophiostoma</taxon>
    </lineage>
</organism>